<dbReference type="Gene3D" id="1.25.40.10">
    <property type="entry name" value="Tetratricopeptide repeat domain"/>
    <property type="match status" value="1"/>
</dbReference>
<dbReference type="InterPro" id="IPR011990">
    <property type="entry name" value="TPR-like_helical_dom_sf"/>
</dbReference>
<evidence type="ECO:0000313" key="2">
    <source>
        <dbReference type="Proteomes" id="UP000681341"/>
    </source>
</evidence>
<dbReference type="SUPFAM" id="SSF48452">
    <property type="entry name" value="TPR-like"/>
    <property type="match status" value="1"/>
</dbReference>
<accession>A0ABS3U3R1</accession>
<sequence>MRDRDEYRARQQRLQAFLAEDEDRGASMRPGQRFKAAKAAVRDLHAGVSRLDPLFGEARARFLEIHELARPNSVTVKETIGVTVHQVCETHGPDHALVERLRTVQWSTYSGSSKRTSRKLQRAIEEHKMLQSQAEPGHRYILAIMNLADLFLDGGQYFSAVKNCVRVVNEGKRVGLDPALQIAFTRAAALRLFDRHGEVVKALPMLEEVLAADKVRYGADLREDELFMLSHERLQLAKCYLATAQPRKAETVLRECLDRLRHRRAYEHSEDLYLLFHEATYELGSALWKQHRPTEAAAALAEAWDLIRTDRIAGEWRRAPYRTAITYIEVAGDA</sequence>
<dbReference type="Proteomes" id="UP000681341">
    <property type="component" value="Unassembled WGS sequence"/>
</dbReference>
<keyword evidence="2" id="KW-1185">Reference proteome</keyword>
<organism evidence="1 2">
    <name type="scientific">Glycomyces niveus</name>
    <dbReference type="NCBI Taxonomy" id="2820287"/>
    <lineage>
        <taxon>Bacteria</taxon>
        <taxon>Bacillati</taxon>
        <taxon>Actinomycetota</taxon>
        <taxon>Actinomycetes</taxon>
        <taxon>Glycomycetales</taxon>
        <taxon>Glycomycetaceae</taxon>
        <taxon>Glycomyces</taxon>
    </lineage>
</organism>
<reference evidence="1 2" key="1">
    <citation type="submission" date="2021-03" db="EMBL/GenBank/DDBJ databases">
        <title>Glycomyces sp. nov., a novel actinomycete isolated from soil.</title>
        <authorList>
            <person name="Yang X."/>
            <person name="Xu X."/>
        </authorList>
    </citation>
    <scope>NUCLEOTIDE SEQUENCE [LARGE SCALE GENOMIC DNA]</scope>
    <source>
        <strain evidence="1 2">NEAU-S30</strain>
    </source>
</reference>
<name>A0ABS3U3R1_9ACTN</name>
<gene>
    <name evidence="1" type="ORF">J5V16_09680</name>
</gene>
<dbReference type="EMBL" id="JAGFNP010000004">
    <property type="protein sequence ID" value="MBO3733091.1"/>
    <property type="molecule type" value="Genomic_DNA"/>
</dbReference>
<evidence type="ECO:0008006" key="3">
    <source>
        <dbReference type="Google" id="ProtNLM"/>
    </source>
</evidence>
<protein>
    <recommendedName>
        <fullName evidence="3">Transcriptional regulator</fullName>
    </recommendedName>
</protein>
<dbReference type="RefSeq" id="WP_208495943.1">
    <property type="nucleotide sequence ID" value="NZ_JAGFNP010000004.1"/>
</dbReference>
<proteinExistence type="predicted"/>
<evidence type="ECO:0000313" key="1">
    <source>
        <dbReference type="EMBL" id="MBO3733091.1"/>
    </source>
</evidence>
<comment type="caution">
    <text evidence="1">The sequence shown here is derived from an EMBL/GenBank/DDBJ whole genome shotgun (WGS) entry which is preliminary data.</text>
</comment>